<sequence length="238" mass="27188">MQIFVKILDTYLITLDVDPLDTLSILKSKIEKKEGIIEDQQYFVHGGMRLKDEHSLAEQGVTQDSTVYLHVGGLRGGRAMGIEFVDVSNTSGLKRVKWNSNVPKWRISTHGLCLEGICYNLACEAYLKQVQIKIGMTKFDLVTDSNSLTTKCPMCYKYVEPITCSFSNCYWRWSGIKQDSITDEPHKCSGDWKYADNAYHYFDQNISGAVIWRRLLIETQFSLPDKFKGTSPFFPIVL</sequence>
<dbReference type="EMBL" id="CAJOBC010066331">
    <property type="protein sequence ID" value="CAF4227454.1"/>
    <property type="molecule type" value="Genomic_DNA"/>
</dbReference>
<dbReference type="Gene3D" id="3.10.20.90">
    <property type="entry name" value="Phosphatidylinositol 3-kinase Catalytic Subunit, Chain A, domain 1"/>
    <property type="match status" value="1"/>
</dbReference>
<evidence type="ECO:0000313" key="3">
    <source>
        <dbReference type="EMBL" id="CAF0781354.1"/>
    </source>
</evidence>
<dbReference type="InterPro" id="IPR050158">
    <property type="entry name" value="Ubiquitin_ubiquitin-like"/>
</dbReference>
<name>A0A815HIZ2_9BILA</name>
<evidence type="ECO:0000259" key="1">
    <source>
        <dbReference type="PROSITE" id="PS50053"/>
    </source>
</evidence>
<dbReference type="PROSITE" id="PS50053">
    <property type="entry name" value="UBIQUITIN_2"/>
    <property type="match status" value="1"/>
</dbReference>
<evidence type="ECO:0000313" key="2">
    <source>
        <dbReference type="EMBL" id="CAF0781337.1"/>
    </source>
</evidence>
<dbReference type="Proteomes" id="UP000663829">
    <property type="component" value="Unassembled WGS sequence"/>
</dbReference>
<dbReference type="SMART" id="SM00213">
    <property type="entry name" value="UBQ"/>
    <property type="match status" value="1"/>
</dbReference>
<dbReference type="Pfam" id="PF00240">
    <property type="entry name" value="ubiquitin"/>
    <property type="match status" value="1"/>
</dbReference>
<reference evidence="4" key="1">
    <citation type="submission" date="2021-02" db="EMBL/GenBank/DDBJ databases">
        <authorList>
            <person name="Nowell W R."/>
        </authorList>
    </citation>
    <scope>NUCLEOTIDE SEQUENCE</scope>
</reference>
<dbReference type="InterPro" id="IPR029071">
    <property type="entry name" value="Ubiquitin-like_domsf"/>
</dbReference>
<evidence type="ECO:0000313" key="5">
    <source>
        <dbReference type="EMBL" id="CAF3563007.1"/>
    </source>
</evidence>
<organism evidence="4 8">
    <name type="scientific">Didymodactylos carnosus</name>
    <dbReference type="NCBI Taxonomy" id="1234261"/>
    <lineage>
        <taxon>Eukaryota</taxon>
        <taxon>Metazoa</taxon>
        <taxon>Spiralia</taxon>
        <taxon>Gnathifera</taxon>
        <taxon>Rotifera</taxon>
        <taxon>Eurotatoria</taxon>
        <taxon>Bdelloidea</taxon>
        <taxon>Philodinida</taxon>
        <taxon>Philodinidae</taxon>
        <taxon>Didymodactylos</taxon>
    </lineage>
</organism>
<feature type="domain" description="Ubiquitin-like" evidence="1">
    <location>
        <begin position="1"/>
        <end position="76"/>
    </location>
</feature>
<gene>
    <name evidence="4" type="ORF">GPM918_LOCUS31084</name>
    <name evidence="2" type="ORF">OVA965_LOCUS3625</name>
    <name evidence="3" type="ORF">OVA965_LOCUS3626</name>
    <name evidence="7" type="ORF">SRO942_LOCUS31716</name>
    <name evidence="5" type="ORF">TMI583_LOCUS3624</name>
    <name evidence="6" type="ORF">TMI583_LOCUS3625</name>
</gene>
<dbReference type="PRINTS" id="PR00348">
    <property type="entry name" value="UBIQUITIN"/>
</dbReference>
<evidence type="ECO:0000313" key="7">
    <source>
        <dbReference type="EMBL" id="CAF4227454.1"/>
    </source>
</evidence>
<keyword evidence="8" id="KW-1185">Reference proteome</keyword>
<evidence type="ECO:0000313" key="6">
    <source>
        <dbReference type="EMBL" id="CAF3563025.1"/>
    </source>
</evidence>
<dbReference type="EMBL" id="CAJOBA010000886">
    <property type="protein sequence ID" value="CAF3563007.1"/>
    <property type="molecule type" value="Genomic_DNA"/>
</dbReference>
<dbReference type="EMBL" id="CAJNOQ010015082">
    <property type="protein sequence ID" value="CAF1354640.1"/>
    <property type="molecule type" value="Genomic_DNA"/>
</dbReference>
<dbReference type="Proteomes" id="UP000682733">
    <property type="component" value="Unassembled WGS sequence"/>
</dbReference>
<evidence type="ECO:0000313" key="8">
    <source>
        <dbReference type="Proteomes" id="UP000663829"/>
    </source>
</evidence>
<comment type="caution">
    <text evidence="4">The sequence shown here is derived from an EMBL/GenBank/DDBJ whole genome shotgun (WGS) entry which is preliminary data.</text>
</comment>
<accession>A0A815HIZ2</accession>
<dbReference type="Proteomes" id="UP000681722">
    <property type="component" value="Unassembled WGS sequence"/>
</dbReference>
<dbReference type="InterPro" id="IPR019956">
    <property type="entry name" value="Ubiquitin_dom"/>
</dbReference>
<protein>
    <recommendedName>
        <fullName evidence="1">Ubiquitin-like domain-containing protein</fullName>
    </recommendedName>
</protein>
<dbReference type="InterPro" id="IPR000626">
    <property type="entry name" value="Ubiquitin-like_dom"/>
</dbReference>
<dbReference type="AlphaFoldDB" id="A0A815HIZ2"/>
<dbReference type="PANTHER" id="PTHR10666">
    <property type="entry name" value="UBIQUITIN"/>
    <property type="match status" value="1"/>
</dbReference>
<dbReference type="SUPFAM" id="SSF54236">
    <property type="entry name" value="Ubiquitin-like"/>
    <property type="match status" value="1"/>
</dbReference>
<dbReference type="EMBL" id="CAJNOK010000886">
    <property type="protein sequence ID" value="CAF0781354.1"/>
    <property type="molecule type" value="Genomic_DNA"/>
</dbReference>
<dbReference type="EMBL" id="CAJOBA010000886">
    <property type="protein sequence ID" value="CAF3563025.1"/>
    <property type="molecule type" value="Genomic_DNA"/>
</dbReference>
<proteinExistence type="predicted"/>
<evidence type="ECO:0000313" key="4">
    <source>
        <dbReference type="EMBL" id="CAF1354640.1"/>
    </source>
</evidence>
<dbReference type="OrthoDB" id="9994687at2759"/>
<dbReference type="EMBL" id="CAJNOK010000886">
    <property type="protein sequence ID" value="CAF0781337.1"/>
    <property type="molecule type" value="Genomic_DNA"/>
</dbReference>
<dbReference type="Proteomes" id="UP000677228">
    <property type="component" value="Unassembled WGS sequence"/>
</dbReference>